<dbReference type="PANTHER" id="PTHR31490">
    <property type="entry name" value="GLYCOSYL HYDROLASE"/>
    <property type="match status" value="1"/>
</dbReference>
<evidence type="ECO:0000256" key="5">
    <source>
        <dbReference type="ARBA" id="ARBA00022729"/>
    </source>
</evidence>
<comment type="similarity">
    <text evidence="2">Belongs to the glycosyl hydrolase 10 (cellulase F) family.</text>
</comment>
<evidence type="ECO:0000256" key="8">
    <source>
        <dbReference type="ARBA" id="ARBA00023277"/>
    </source>
</evidence>
<organism evidence="12 13">
    <name type="scientific">Cyclobacterium lianum</name>
    <dbReference type="NCBI Taxonomy" id="388280"/>
    <lineage>
        <taxon>Bacteria</taxon>
        <taxon>Pseudomonadati</taxon>
        <taxon>Bacteroidota</taxon>
        <taxon>Cytophagia</taxon>
        <taxon>Cytophagales</taxon>
        <taxon>Cyclobacteriaceae</taxon>
        <taxon>Cyclobacterium</taxon>
    </lineage>
</organism>
<dbReference type="Gene3D" id="3.20.20.80">
    <property type="entry name" value="Glycosidases"/>
    <property type="match status" value="2"/>
</dbReference>
<dbReference type="Pfam" id="PF02018">
    <property type="entry name" value="CBM_4_9"/>
    <property type="match status" value="1"/>
</dbReference>
<keyword evidence="6" id="KW-0677">Repeat</keyword>
<keyword evidence="10" id="KW-0624">Polysaccharide degradation</keyword>
<gene>
    <name evidence="12" type="ORF">SAMN04488057_11678</name>
</gene>
<evidence type="ECO:0000256" key="4">
    <source>
        <dbReference type="ARBA" id="ARBA00022651"/>
    </source>
</evidence>
<evidence type="ECO:0000259" key="11">
    <source>
        <dbReference type="PROSITE" id="PS51760"/>
    </source>
</evidence>
<accession>A0A1M7QD54</accession>
<dbReference type="InterPro" id="IPR008979">
    <property type="entry name" value="Galactose-bd-like_sf"/>
</dbReference>
<keyword evidence="7" id="KW-0378">Hydrolase</keyword>
<keyword evidence="8" id="KW-0119">Carbohydrate metabolism</keyword>
<keyword evidence="4" id="KW-0858">Xylan degradation</keyword>
<keyword evidence="13" id="KW-1185">Reference proteome</keyword>
<reference evidence="12 13" key="1">
    <citation type="submission" date="2016-11" db="EMBL/GenBank/DDBJ databases">
        <authorList>
            <person name="Jaros S."/>
            <person name="Januszkiewicz K."/>
            <person name="Wedrychowicz H."/>
        </authorList>
    </citation>
    <scope>NUCLEOTIDE SEQUENCE [LARGE SCALE GENOMIC DNA]</scope>
    <source>
        <strain evidence="12 13">CGMCC 1.6102</strain>
    </source>
</reference>
<evidence type="ECO:0000256" key="9">
    <source>
        <dbReference type="ARBA" id="ARBA00023295"/>
    </source>
</evidence>
<evidence type="ECO:0000256" key="6">
    <source>
        <dbReference type="ARBA" id="ARBA00022737"/>
    </source>
</evidence>
<dbReference type="Gene3D" id="2.60.120.260">
    <property type="entry name" value="Galactose-binding domain-like"/>
    <property type="match status" value="2"/>
</dbReference>
<evidence type="ECO:0000313" key="12">
    <source>
        <dbReference type="EMBL" id="SHN28557.1"/>
    </source>
</evidence>
<dbReference type="Proteomes" id="UP000184513">
    <property type="component" value="Unassembled WGS sequence"/>
</dbReference>
<dbReference type="PANTHER" id="PTHR31490:SF88">
    <property type="entry name" value="BETA-XYLANASE"/>
    <property type="match status" value="1"/>
</dbReference>
<protein>
    <recommendedName>
        <fullName evidence="3">endo-1,4-beta-xylanase</fullName>
        <ecNumber evidence="3">3.2.1.8</ecNumber>
    </recommendedName>
</protein>
<evidence type="ECO:0000256" key="10">
    <source>
        <dbReference type="ARBA" id="ARBA00023326"/>
    </source>
</evidence>
<comment type="catalytic activity">
    <reaction evidence="1">
        <text>Endohydrolysis of (1-&gt;4)-beta-D-xylosidic linkages in xylans.</text>
        <dbReference type="EC" id="3.2.1.8"/>
    </reaction>
</comment>
<evidence type="ECO:0000313" key="13">
    <source>
        <dbReference type="Proteomes" id="UP000184513"/>
    </source>
</evidence>
<dbReference type="GO" id="GO:0031176">
    <property type="term" value="F:endo-1,4-beta-xylanase activity"/>
    <property type="evidence" value="ECO:0007669"/>
    <property type="project" value="UniProtKB-EC"/>
</dbReference>
<dbReference type="STRING" id="388280.SAMN04488057_11678"/>
<keyword evidence="5" id="KW-0732">Signal</keyword>
<dbReference type="InterPro" id="IPR017853">
    <property type="entry name" value="GH"/>
</dbReference>
<dbReference type="AlphaFoldDB" id="A0A1M7QD54"/>
<dbReference type="InterPro" id="IPR001000">
    <property type="entry name" value="GH10_dom"/>
</dbReference>
<sequence>MFTALAMAGTSCADFDPLEFQVEEPESIARQQEINAYDSLKSYISLENSPGFKLGASGSTADILNKGVMYRLLKSNFDEITLNTAMTHGSVVQSDGDLALANLLDLYEAAEQSEMGIYGRTILWNQNQNATYLNGLLAPLIVNSPPFANSLDVSSLKNGDLDGWTYSAGGGSVTIAEQEGMGGAESAIKMTSSSNASDPADLRLTSPDIPVTPGKEYEILIYIKSDVPGEGSISFEGLVDNEPLKDWMQTGTETETFATNLSWREIRFTVNDFEGEAFKINFDLGYAPGVTYNIDINNLYVYDLDGEPIINNLISNGDFENGVAWGGWGNGSTRGVTEDGEGVGNSGRAFTVTNPSLANFWAAQSIYELGSPLNNGETYNLSFWVKGDAEGIIRPEMQSPDFSSNGFGMVPVTTEWRLVNLSTTITADDRNRFIISYGEFEGTVYIDDVVLSSATLVGGTTTVVDRLPEEKTAIVEEQLEKWVSGMVEYSAPYVNAWDVVSQPMDDNNPNELKTGVGRSLANGEFYWQDYLGKDYALKAFHLAEEYGNPSDLLFISDNNLASNLDKCRGLIQYVEYLEDNGAKIDGIGAQLNIEIFTSKENIAQMFELLAATGKKIKVTELEVRINTTQVTEEIMNQQADMYQYVLDTYREKVPASQRYGVTVWGVMDSQTNTSWGQGLWDSNLNRKPAYVGFAEGLKGL</sequence>
<evidence type="ECO:0000256" key="1">
    <source>
        <dbReference type="ARBA" id="ARBA00000681"/>
    </source>
</evidence>
<dbReference type="InterPro" id="IPR044846">
    <property type="entry name" value="GH10"/>
</dbReference>
<name>A0A1M7QD54_9BACT</name>
<dbReference type="GO" id="GO:0045493">
    <property type="term" value="P:xylan catabolic process"/>
    <property type="evidence" value="ECO:0007669"/>
    <property type="project" value="UniProtKB-KW"/>
</dbReference>
<dbReference type="InterPro" id="IPR003305">
    <property type="entry name" value="CenC_carb-bd"/>
</dbReference>
<feature type="domain" description="GH10" evidence="11">
    <location>
        <begin position="441"/>
        <end position="696"/>
    </location>
</feature>
<proteinExistence type="inferred from homology"/>
<evidence type="ECO:0000256" key="3">
    <source>
        <dbReference type="ARBA" id="ARBA00012590"/>
    </source>
</evidence>
<evidence type="ECO:0000256" key="7">
    <source>
        <dbReference type="ARBA" id="ARBA00022801"/>
    </source>
</evidence>
<dbReference type="Pfam" id="PF00331">
    <property type="entry name" value="Glyco_hydro_10"/>
    <property type="match status" value="1"/>
</dbReference>
<dbReference type="SUPFAM" id="SSF49785">
    <property type="entry name" value="Galactose-binding domain-like"/>
    <property type="match status" value="2"/>
</dbReference>
<dbReference type="EC" id="3.2.1.8" evidence="3"/>
<evidence type="ECO:0000256" key="2">
    <source>
        <dbReference type="ARBA" id="ARBA00007495"/>
    </source>
</evidence>
<dbReference type="EMBL" id="FRCY01000016">
    <property type="protein sequence ID" value="SHN28557.1"/>
    <property type="molecule type" value="Genomic_DNA"/>
</dbReference>
<keyword evidence="9" id="KW-0326">Glycosidase</keyword>
<dbReference type="PROSITE" id="PS51760">
    <property type="entry name" value="GH10_2"/>
    <property type="match status" value="1"/>
</dbReference>
<dbReference type="SMART" id="SM00633">
    <property type="entry name" value="Glyco_10"/>
    <property type="match status" value="1"/>
</dbReference>
<dbReference type="SUPFAM" id="SSF51445">
    <property type="entry name" value="(Trans)glycosidases"/>
    <property type="match status" value="1"/>
</dbReference>